<protein>
    <recommendedName>
        <fullName evidence="1">DhaL domain-containing protein</fullName>
    </recommendedName>
</protein>
<dbReference type="SUPFAM" id="SSF101473">
    <property type="entry name" value="DhaL-like"/>
    <property type="match status" value="1"/>
</dbReference>
<dbReference type="GO" id="GO:0006071">
    <property type="term" value="P:glycerol metabolic process"/>
    <property type="evidence" value="ECO:0007669"/>
    <property type="project" value="InterPro"/>
</dbReference>
<accession>A0A382LQR4</accession>
<dbReference type="InterPro" id="IPR050270">
    <property type="entry name" value="DegV_domain_contain"/>
</dbReference>
<gene>
    <name evidence="2" type="ORF">METZ01_LOCUS291804</name>
</gene>
<dbReference type="Pfam" id="PF02734">
    <property type="entry name" value="Dak2"/>
    <property type="match status" value="1"/>
</dbReference>
<feature type="non-terminal residue" evidence="2">
    <location>
        <position position="252"/>
    </location>
</feature>
<dbReference type="InterPro" id="IPR004007">
    <property type="entry name" value="DhaL_dom"/>
</dbReference>
<dbReference type="GO" id="GO:0004371">
    <property type="term" value="F:glycerone kinase activity"/>
    <property type="evidence" value="ECO:0007669"/>
    <property type="project" value="InterPro"/>
</dbReference>
<organism evidence="2">
    <name type="scientific">marine metagenome</name>
    <dbReference type="NCBI Taxonomy" id="408172"/>
    <lineage>
        <taxon>unclassified sequences</taxon>
        <taxon>metagenomes</taxon>
        <taxon>ecological metagenomes</taxon>
    </lineage>
</organism>
<dbReference type="SMART" id="SM01120">
    <property type="entry name" value="Dak2"/>
    <property type="match status" value="1"/>
</dbReference>
<dbReference type="AlphaFoldDB" id="A0A382LQR4"/>
<feature type="domain" description="DhaL" evidence="1">
    <location>
        <begin position="10"/>
        <end position="203"/>
    </location>
</feature>
<evidence type="ECO:0000259" key="1">
    <source>
        <dbReference type="PROSITE" id="PS51480"/>
    </source>
</evidence>
<dbReference type="PANTHER" id="PTHR33434">
    <property type="entry name" value="DEGV DOMAIN-CONTAINING PROTEIN DR_1986-RELATED"/>
    <property type="match status" value="1"/>
</dbReference>
<dbReference type="PANTHER" id="PTHR33434:SF2">
    <property type="entry name" value="FATTY ACID-BINDING PROTEIN TM_1468"/>
    <property type="match status" value="1"/>
</dbReference>
<evidence type="ECO:0000313" key="2">
    <source>
        <dbReference type="EMBL" id="SVC38950.1"/>
    </source>
</evidence>
<dbReference type="EMBL" id="UINC01088588">
    <property type="protein sequence ID" value="SVC38950.1"/>
    <property type="molecule type" value="Genomic_DNA"/>
</dbReference>
<name>A0A382LQR4_9ZZZZ</name>
<sequence length="252" mass="27501">MNKITYLDGARWHRALVAGASNVLSRQEYLNKINVFPVPDGDTGTNMAFTLTSILDSTEQKIHPRSDEMLALIADAALDGARGNSGVILAQFFQGLSDGAAGVEKMTPENFAKAVQFGAEYARQALAEPIEGTILTVLTDFSNHLIKLIESPNCDFEHLLEMGINEAEKSLENTPNLLAVLKKAGVVDAGAQGFVDLLNGIFSFVRDGDLHGFKTNLEKKETTLDLKNSEGDFENSAFRYWTECLINGKTID</sequence>
<reference evidence="2" key="1">
    <citation type="submission" date="2018-05" db="EMBL/GenBank/DDBJ databases">
        <authorList>
            <person name="Lanie J.A."/>
            <person name="Ng W.-L."/>
            <person name="Kazmierczak K.M."/>
            <person name="Andrzejewski T.M."/>
            <person name="Davidsen T.M."/>
            <person name="Wayne K.J."/>
            <person name="Tettelin H."/>
            <person name="Glass J.I."/>
            <person name="Rusch D."/>
            <person name="Podicherti R."/>
            <person name="Tsui H.-C.T."/>
            <person name="Winkler M.E."/>
        </authorList>
    </citation>
    <scope>NUCLEOTIDE SEQUENCE</scope>
</reference>
<dbReference type="Gene3D" id="1.25.40.340">
    <property type="match status" value="1"/>
</dbReference>
<dbReference type="PROSITE" id="PS51480">
    <property type="entry name" value="DHAL"/>
    <property type="match status" value="1"/>
</dbReference>
<dbReference type="InterPro" id="IPR036117">
    <property type="entry name" value="DhaL_dom_sf"/>
</dbReference>
<proteinExistence type="predicted"/>